<dbReference type="Proteomes" id="UP001056384">
    <property type="component" value="Chromosome 14"/>
</dbReference>
<accession>A0A9Q9B290</accession>
<feature type="region of interest" description="Disordered" evidence="1">
    <location>
        <begin position="9"/>
        <end position="49"/>
    </location>
</feature>
<dbReference type="EMBL" id="CP099431">
    <property type="protein sequence ID" value="USW59664.1"/>
    <property type="molecule type" value="Genomic_DNA"/>
</dbReference>
<sequence>MLCVTFTHAGSRYASGIHPSSPNSLASPRSNPSTSPVHTVNKTRSPMQTAIDPFFPLPICRKWAGNDITGVEDGESVRTMGAGESSKSIFKDEGWRDAKGAAKNAKSRAQWQL</sequence>
<organism evidence="2 3">
    <name type="scientific">Septoria linicola</name>
    <dbReference type="NCBI Taxonomy" id="215465"/>
    <lineage>
        <taxon>Eukaryota</taxon>
        <taxon>Fungi</taxon>
        <taxon>Dikarya</taxon>
        <taxon>Ascomycota</taxon>
        <taxon>Pezizomycotina</taxon>
        <taxon>Dothideomycetes</taxon>
        <taxon>Dothideomycetidae</taxon>
        <taxon>Mycosphaerellales</taxon>
        <taxon>Mycosphaerellaceae</taxon>
        <taxon>Septoria</taxon>
    </lineage>
</organism>
<reference evidence="2" key="1">
    <citation type="submission" date="2022-06" db="EMBL/GenBank/DDBJ databases">
        <title>Complete genome sequences of two strains of the flax pathogen Septoria linicola.</title>
        <authorList>
            <person name="Lapalu N."/>
            <person name="Simon A."/>
            <person name="Demenou B."/>
            <person name="Paumier D."/>
            <person name="Guillot M.-P."/>
            <person name="Gout L."/>
            <person name="Valade R."/>
        </authorList>
    </citation>
    <scope>NUCLEOTIDE SEQUENCE</scope>
    <source>
        <strain evidence="2">SE15195</strain>
    </source>
</reference>
<dbReference type="AlphaFoldDB" id="A0A9Q9B290"/>
<name>A0A9Q9B290_9PEZI</name>
<feature type="compositionally biased region" description="Polar residues" evidence="1">
    <location>
        <begin position="18"/>
        <end position="48"/>
    </location>
</feature>
<keyword evidence="3" id="KW-1185">Reference proteome</keyword>
<gene>
    <name evidence="2" type="ORF">Slin15195_G129830</name>
</gene>
<protein>
    <submittedName>
        <fullName evidence="2">Uncharacterized protein</fullName>
    </submittedName>
</protein>
<evidence type="ECO:0000313" key="2">
    <source>
        <dbReference type="EMBL" id="USW59664.1"/>
    </source>
</evidence>
<evidence type="ECO:0000256" key="1">
    <source>
        <dbReference type="SAM" id="MobiDB-lite"/>
    </source>
</evidence>
<proteinExistence type="predicted"/>
<evidence type="ECO:0000313" key="3">
    <source>
        <dbReference type="Proteomes" id="UP001056384"/>
    </source>
</evidence>